<dbReference type="GO" id="GO:0020037">
    <property type="term" value="F:heme binding"/>
    <property type="evidence" value="ECO:0007669"/>
    <property type="project" value="InterPro"/>
</dbReference>
<dbReference type="EMBL" id="FNIX01000008">
    <property type="protein sequence ID" value="SDP42406.1"/>
    <property type="molecule type" value="Genomic_DNA"/>
</dbReference>
<dbReference type="GO" id="GO:0005506">
    <property type="term" value="F:iron ion binding"/>
    <property type="evidence" value="ECO:0007669"/>
    <property type="project" value="InterPro"/>
</dbReference>
<dbReference type="Proteomes" id="UP000199691">
    <property type="component" value="Unassembled WGS sequence"/>
</dbReference>
<sequence>MTTEVLSLDPAGRFPLADVAGLRSSGPAARVELPGGVIAWSVTRYDVLRRLAEDDRLSRDARQHWPGLATVPEGWPLAPFLISPTVLNAYGADHRRLRDVMEAAFVPERLDEISAGLGKRLPEILAGLGEAGSGEVVDLRADFAQVIAGETLCDLFGVPQERWADARKAMLGLLSPSEEAEVAAAQLDSAMGFLAGLLESKGNAPAADMASTLAHDPRMTDEERLLALAVTIAGGLPATTDLIANAIVDLLGHPDQLAAALDGEVSWTEVVEEALRFDAPVRHMPLRYAVEDIDLGEGVVIRAGDPVIMGFGTGGRDPELHGDTALVFDVHRLDKAHVALGHGVHHCIGAALGRVEASLALEALFAHFPELELAEDAGALEPLPTFIFNGRTRVPVRL</sequence>
<dbReference type="GO" id="GO:0016705">
    <property type="term" value="F:oxidoreductase activity, acting on paired donors, with incorporation or reduction of molecular oxygen"/>
    <property type="evidence" value="ECO:0007669"/>
    <property type="project" value="InterPro"/>
</dbReference>
<evidence type="ECO:0000256" key="1">
    <source>
        <dbReference type="ARBA" id="ARBA00010617"/>
    </source>
</evidence>
<reference evidence="3" key="1">
    <citation type="submission" date="2016-10" db="EMBL/GenBank/DDBJ databases">
        <authorList>
            <person name="Varghese N."/>
            <person name="Submissions S."/>
        </authorList>
    </citation>
    <scope>NUCLEOTIDE SEQUENCE [LARGE SCALE GENOMIC DNA]</scope>
    <source>
        <strain evidence="3">CGMCC 4.6609</strain>
    </source>
</reference>
<dbReference type="InterPro" id="IPR036396">
    <property type="entry name" value="Cyt_P450_sf"/>
</dbReference>
<dbReference type="RefSeq" id="WP_090099434.1">
    <property type="nucleotide sequence ID" value="NZ_FNIX01000008.1"/>
</dbReference>
<accession>A0A1H0SMM7</accession>
<proteinExistence type="inferred from homology"/>
<evidence type="ECO:0000313" key="3">
    <source>
        <dbReference type="Proteomes" id="UP000199691"/>
    </source>
</evidence>
<dbReference type="GO" id="GO:0004497">
    <property type="term" value="F:monooxygenase activity"/>
    <property type="evidence" value="ECO:0007669"/>
    <property type="project" value="InterPro"/>
</dbReference>
<comment type="similarity">
    <text evidence="1">Belongs to the cytochrome P450 family.</text>
</comment>
<keyword evidence="3" id="KW-1185">Reference proteome</keyword>
<dbReference type="OrthoDB" id="5500002at2"/>
<dbReference type="Pfam" id="PF00067">
    <property type="entry name" value="p450"/>
    <property type="match status" value="1"/>
</dbReference>
<protein>
    <submittedName>
        <fullName evidence="2">Cytochrome P450</fullName>
    </submittedName>
</protein>
<dbReference type="STRING" id="641025.SAMN05421507_108132"/>
<dbReference type="PRINTS" id="PR00359">
    <property type="entry name" value="BP450"/>
</dbReference>
<organism evidence="2 3">
    <name type="scientific">Lentzea jiangxiensis</name>
    <dbReference type="NCBI Taxonomy" id="641025"/>
    <lineage>
        <taxon>Bacteria</taxon>
        <taxon>Bacillati</taxon>
        <taxon>Actinomycetota</taxon>
        <taxon>Actinomycetes</taxon>
        <taxon>Pseudonocardiales</taxon>
        <taxon>Pseudonocardiaceae</taxon>
        <taxon>Lentzea</taxon>
    </lineage>
</organism>
<dbReference type="PANTHER" id="PTHR46696:SF1">
    <property type="entry name" value="CYTOCHROME P450 YJIB-RELATED"/>
    <property type="match status" value="1"/>
</dbReference>
<name>A0A1H0SMM7_9PSEU</name>
<evidence type="ECO:0000313" key="2">
    <source>
        <dbReference type="EMBL" id="SDP42406.1"/>
    </source>
</evidence>
<gene>
    <name evidence="2" type="ORF">SAMN05421507_108132</name>
</gene>
<dbReference type="SUPFAM" id="SSF48264">
    <property type="entry name" value="Cytochrome P450"/>
    <property type="match status" value="1"/>
</dbReference>
<dbReference type="AlphaFoldDB" id="A0A1H0SMM7"/>
<dbReference type="InterPro" id="IPR002397">
    <property type="entry name" value="Cyt_P450_B"/>
</dbReference>
<dbReference type="PANTHER" id="PTHR46696">
    <property type="entry name" value="P450, PUTATIVE (EUROFUNG)-RELATED"/>
    <property type="match status" value="1"/>
</dbReference>
<dbReference type="InterPro" id="IPR001128">
    <property type="entry name" value="Cyt_P450"/>
</dbReference>
<dbReference type="Gene3D" id="1.10.630.10">
    <property type="entry name" value="Cytochrome P450"/>
    <property type="match status" value="1"/>
</dbReference>